<gene>
    <name evidence="2" type="ORF">F441_16593</name>
</gene>
<sequence>MEIQVLHARLEPASEASFVDSSLERAPKCTIATNTSLHRTVRYTKAAFTNVETRSDRPQRTLNTNFLGVKDGIAGDKLSGVRTHMSARVQQFGHTEQPKQSQAEVHASRAMQW</sequence>
<proteinExistence type="predicted"/>
<dbReference type="Proteomes" id="UP000018958">
    <property type="component" value="Unassembled WGS sequence"/>
</dbReference>
<organism evidence="2 3">
    <name type="scientific">Phytophthora nicotianae CJ01A1</name>
    <dbReference type="NCBI Taxonomy" id="1317063"/>
    <lineage>
        <taxon>Eukaryota</taxon>
        <taxon>Sar</taxon>
        <taxon>Stramenopiles</taxon>
        <taxon>Oomycota</taxon>
        <taxon>Peronosporomycetes</taxon>
        <taxon>Peronosporales</taxon>
        <taxon>Peronosporaceae</taxon>
        <taxon>Phytophthora</taxon>
    </lineage>
</organism>
<dbReference type="AlphaFoldDB" id="W2W9E2"/>
<reference evidence="2 3" key="1">
    <citation type="submission" date="2013-11" db="EMBL/GenBank/DDBJ databases">
        <title>The Genome Sequence of Phytophthora parasitica CJ01A1.</title>
        <authorList>
            <consortium name="The Broad Institute Genomics Platform"/>
            <person name="Russ C."/>
            <person name="Tyler B."/>
            <person name="Panabieres F."/>
            <person name="Shan W."/>
            <person name="Tripathy S."/>
            <person name="Grunwald N."/>
            <person name="Machado M."/>
            <person name="Johnson C.S."/>
            <person name="Walker B."/>
            <person name="Young S.K."/>
            <person name="Zeng Q."/>
            <person name="Gargeya S."/>
            <person name="Fitzgerald M."/>
            <person name="Haas B."/>
            <person name="Abouelleil A."/>
            <person name="Allen A.W."/>
            <person name="Alvarado L."/>
            <person name="Arachchi H.M."/>
            <person name="Berlin A.M."/>
            <person name="Chapman S.B."/>
            <person name="Gainer-Dewar J."/>
            <person name="Goldberg J."/>
            <person name="Griggs A."/>
            <person name="Gujja S."/>
            <person name="Hansen M."/>
            <person name="Howarth C."/>
            <person name="Imamovic A."/>
            <person name="Ireland A."/>
            <person name="Larimer J."/>
            <person name="McCowan C."/>
            <person name="Murphy C."/>
            <person name="Pearson M."/>
            <person name="Poon T.W."/>
            <person name="Priest M."/>
            <person name="Roberts A."/>
            <person name="Saif S."/>
            <person name="Shea T."/>
            <person name="Sisk P."/>
            <person name="Sykes S."/>
            <person name="Wortman J."/>
            <person name="Nusbaum C."/>
            <person name="Birren B."/>
        </authorList>
    </citation>
    <scope>NUCLEOTIDE SEQUENCE [LARGE SCALE GENOMIC DNA]</scope>
    <source>
        <strain evidence="2 3">CJ01A1</strain>
    </source>
</reference>
<feature type="region of interest" description="Disordered" evidence="1">
    <location>
        <begin position="91"/>
        <end position="113"/>
    </location>
</feature>
<evidence type="ECO:0000313" key="2">
    <source>
        <dbReference type="EMBL" id="ETP07086.1"/>
    </source>
</evidence>
<feature type="compositionally biased region" description="Polar residues" evidence="1">
    <location>
        <begin position="91"/>
        <end position="103"/>
    </location>
</feature>
<accession>W2W9E2</accession>
<evidence type="ECO:0000256" key="1">
    <source>
        <dbReference type="SAM" id="MobiDB-lite"/>
    </source>
</evidence>
<name>W2W9E2_PHYNI</name>
<evidence type="ECO:0000313" key="3">
    <source>
        <dbReference type="Proteomes" id="UP000018958"/>
    </source>
</evidence>
<protein>
    <submittedName>
        <fullName evidence="2">Uncharacterized protein</fullName>
    </submittedName>
</protein>
<comment type="caution">
    <text evidence="2">The sequence shown here is derived from an EMBL/GenBank/DDBJ whole genome shotgun (WGS) entry which is preliminary data.</text>
</comment>
<dbReference type="EMBL" id="ANIX01003329">
    <property type="protein sequence ID" value="ETP07086.1"/>
    <property type="molecule type" value="Genomic_DNA"/>
</dbReference>